<sequence length="166" mass="16513">APAAPAPTAAAPAPVAPTAPAAQAPAAPNGARAIELRVGPLEHPEQADNLAELFKEISNLGTIEPLDAGHAADGIRRFRIVTTTSDNDLLDLFTFHVAREAMQLLPMGPGYGFHEGAPGAPEKSSQAEEQGYGFFDDAPGAPGAAPAAAGSVATPAAPAAAAPAAP</sequence>
<accession>A0A643F1H0</accession>
<proteinExistence type="predicted"/>
<gene>
    <name evidence="2" type="ORF">F7Q92_21420</name>
</gene>
<feature type="non-terminal residue" evidence="2">
    <location>
        <position position="1"/>
    </location>
</feature>
<feature type="non-terminal residue" evidence="2">
    <location>
        <position position="166"/>
    </location>
</feature>
<keyword evidence="3" id="KW-1185">Reference proteome</keyword>
<evidence type="ECO:0000313" key="3">
    <source>
        <dbReference type="Proteomes" id="UP000430120"/>
    </source>
</evidence>
<dbReference type="Proteomes" id="UP000430120">
    <property type="component" value="Unassembled WGS sequence"/>
</dbReference>
<comment type="caution">
    <text evidence="2">The sequence shown here is derived from an EMBL/GenBank/DDBJ whole genome shotgun (WGS) entry which is preliminary data.</text>
</comment>
<evidence type="ECO:0000256" key="1">
    <source>
        <dbReference type="SAM" id="MobiDB-lite"/>
    </source>
</evidence>
<dbReference type="AlphaFoldDB" id="A0A643F1H0"/>
<organism evidence="2 3">
    <name type="scientific">Ideonella dechloratans</name>
    <dbReference type="NCBI Taxonomy" id="36863"/>
    <lineage>
        <taxon>Bacteria</taxon>
        <taxon>Pseudomonadati</taxon>
        <taxon>Pseudomonadota</taxon>
        <taxon>Betaproteobacteria</taxon>
        <taxon>Burkholderiales</taxon>
        <taxon>Sphaerotilaceae</taxon>
        <taxon>Ideonella</taxon>
    </lineage>
</organism>
<feature type="region of interest" description="Disordered" evidence="1">
    <location>
        <begin position="1"/>
        <end position="28"/>
    </location>
</feature>
<feature type="region of interest" description="Disordered" evidence="1">
    <location>
        <begin position="115"/>
        <end position="166"/>
    </location>
</feature>
<name>A0A643F1H0_IDEDE</name>
<feature type="compositionally biased region" description="Low complexity" evidence="1">
    <location>
        <begin position="138"/>
        <end position="166"/>
    </location>
</feature>
<evidence type="ECO:0000313" key="2">
    <source>
        <dbReference type="EMBL" id="KAB0571544.1"/>
    </source>
</evidence>
<dbReference type="EMBL" id="VZPB01000137">
    <property type="protein sequence ID" value="KAB0571544.1"/>
    <property type="molecule type" value="Genomic_DNA"/>
</dbReference>
<reference evidence="2 3" key="1">
    <citation type="submission" date="2019-09" db="EMBL/GenBank/DDBJ databases">
        <title>Draft genome sequences of 48 bacterial type strains from the CCUG.</title>
        <authorList>
            <person name="Tunovic T."/>
            <person name="Pineiro-Iglesias B."/>
            <person name="Unosson C."/>
            <person name="Inganas E."/>
            <person name="Ohlen M."/>
            <person name="Cardew S."/>
            <person name="Jensie-Markopoulos S."/>
            <person name="Salva-Serra F."/>
            <person name="Jaen-Luchoro D."/>
            <person name="Karlsson R."/>
            <person name="Svensson-Stadler L."/>
            <person name="Chun J."/>
            <person name="Moore E."/>
        </authorList>
    </citation>
    <scope>NUCLEOTIDE SEQUENCE [LARGE SCALE GENOMIC DNA]</scope>
    <source>
        <strain evidence="2 3">CCUG 30977</strain>
    </source>
</reference>
<protein>
    <submittedName>
        <fullName evidence="2">Chemotaxis protein CheA</fullName>
    </submittedName>
</protein>